<name>A0A916JSF6_9BURK</name>
<protein>
    <submittedName>
        <fullName evidence="6">MFS transporter</fullName>
    </submittedName>
</protein>
<dbReference type="InterPro" id="IPR011701">
    <property type="entry name" value="MFS"/>
</dbReference>
<feature type="domain" description="Major facilitator superfamily (MFS) profile" evidence="5">
    <location>
        <begin position="1"/>
        <end position="380"/>
    </location>
</feature>
<keyword evidence="7" id="KW-1185">Reference proteome</keyword>
<dbReference type="RefSeq" id="WP_216796472.1">
    <property type="nucleotide sequence ID" value="NZ_OU343031.1"/>
</dbReference>
<evidence type="ECO:0000256" key="2">
    <source>
        <dbReference type="ARBA" id="ARBA00022989"/>
    </source>
</evidence>
<dbReference type="InterPro" id="IPR047200">
    <property type="entry name" value="MFS_YcaD-like"/>
</dbReference>
<sequence>MKVIFTRDFFALMTSVAIVGLGIGATFPLTAMALIQAGYGSDVIGILTAAQAGGGLVIVTFVERITSRIGARRTIISTVLITSLATLVMQATANIIAWTILRAISGAALMLLFTITEVWVHQLVLDQSRGRIIALYTANFTLFQMAGPLLVSIIAYYPKWRFALCALIFLLALPGLWIMRIAPDINLADDKPRDTWKTVLPRMLAPIAGASFFALFDTLALSLLPLFALHHNVLTEMAVVCGSAIALGETICSFFFGWLADQVGRERVHLSAALVVTLLLLILPAVASQPWLCWPVLILLGGAAGGVYTLSLAAVGERFSGPLLVTASSLISASWGVASCLGPIVTGALMRMISPDALIVVLFLSIILFICAHLREQYTARVSDVRLKTFKLPTSH</sequence>
<reference evidence="6" key="1">
    <citation type="submission" date="2021-06" db="EMBL/GenBank/DDBJ databases">
        <authorList>
            <person name="Szabo G."/>
        </authorList>
    </citation>
    <scope>NUCLEOTIDE SEQUENCE</scope>
    <source>
        <strain evidence="6">MYVALT</strain>
    </source>
</reference>
<feature type="transmembrane region" description="Helical" evidence="4">
    <location>
        <begin position="357"/>
        <end position="374"/>
    </location>
</feature>
<feature type="transmembrane region" description="Helical" evidence="4">
    <location>
        <begin position="74"/>
        <end position="93"/>
    </location>
</feature>
<dbReference type="EMBL" id="OU343031">
    <property type="protein sequence ID" value="CAG7597541.1"/>
    <property type="molecule type" value="Genomic_DNA"/>
</dbReference>
<dbReference type="Pfam" id="PF07690">
    <property type="entry name" value="MFS_1"/>
    <property type="match status" value="1"/>
</dbReference>
<dbReference type="CDD" id="cd17477">
    <property type="entry name" value="MFS_YcaD_like"/>
    <property type="match status" value="1"/>
</dbReference>
<feature type="transmembrane region" description="Helical" evidence="4">
    <location>
        <begin position="160"/>
        <end position="182"/>
    </location>
</feature>
<proteinExistence type="predicted"/>
<keyword evidence="1 4" id="KW-0812">Transmembrane</keyword>
<feature type="transmembrane region" description="Helical" evidence="4">
    <location>
        <begin position="233"/>
        <end position="256"/>
    </location>
</feature>
<feature type="transmembrane region" description="Helical" evidence="4">
    <location>
        <begin position="323"/>
        <end position="345"/>
    </location>
</feature>
<dbReference type="PANTHER" id="PTHR23521:SF3">
    <property type="entry name" value="MFS TRANSPORTER"/>
    <property type="match status" value="1"/>
</dbReference>
<feature type="transmembrane region" description="Helical" evidence="4">
    <location>
        <begin position="132"/>
        <end position="154"/>
    </location>
</feature>
<feature type="transmembrane region" description="Helical" evidence="4">
    <location>
        <begin position="12"/>
        <end position="37"/>
    </location>
</feature>
<keyword evidence="3 4" id="KW-0472">Membrane</keyword>
<evidence type="ECO:0000256" key="3">
    <source>
        <dbReference type="ARBA" id="ARBA00023136"/>
    </source>
</evidence>
<organism evidence="6 7">
    <name type="scientific">Candidatus Vallotiella hemipterorum</name>
    <dbReference type="NCBI Taxonomy" id="1177213"/>
    <lineage>
        <taxon>Bacteria</taxon>
        <taxon>Pseudomonadati</taxon>
        <taxon>Pseudomonadota</taxon>
        <taxon>Betaproteobacteria</taxon>
        <taxon>Burkholderiales</taxon>
        <taxon>Burkholderiaceae</taxon>
        <taxon>Candidatus Vallotiella</taxon>
    </lineage>
</organism>
<dbReference type="PROSITE" id="PS50850">
    <property type="entry name" value="MFS"/>
    <property type="match status" value="1"/>
</dbReference>
<keyword evidence="2 4" id="KW-1133">Transmembrane helix</keyword>
<dbReference type="KEGG" id="vtr:MYVALT_G_01920"/>
<feature type="transmembrane region" description="Helical" evidence="4">
    <location>
        <begin position="43"/>
        <end position="62"/>
    </location>
</feature>
<dbReference type="InterPro" id="IPR020846">
    <property type="entry name" value="MFS_dom"/>
</dbReference>
<dbReference type="GO" id="GO:0005886">
    <property type="term" value="C:plasma membrane"/>
    <property type="evidence" value="ECO:0007669"/>
    <property type="project" value="TreeGrafter"/>
</dbReference>
<accession>A0A916JSF6</accession>
<evidence type="ECO:0000259" key="5">
    <source>
        <dbReference type="PROSITE" id="PS50850"/>
    </source>
</evidence>
<evidence type="ECO:0000313" key="6">
    <source>
        <dbReference type="EMBL" id="CAG7597541.1"/>
    </source>
</evidence>
<dbReference type="AlphaFoldDB" id="A0A916JSF6"/>
<evidence type="ECO:0000313" key="7">
    <source>
        <dbReference type="Proteomes" id="UP000693996"/>
    </source>
</evidence>
<dbReference type="GO" id="GO:0022857">
    <property type="term" value="F:transmembrane transporter activity"/>
    <property type="evidence" value="ECO:0007669"/>
    <property type="project" value="InterPro"/>
</dbReference>
<feature type="transmembrane region" description="Helical" evidence="4">
    <location>
        <begin position="99"/>
        <end position="120"/>
    </location>
</feature>
<feature type="transmembrane region" description="Helical" evidence="4">
    <location>
        <begin position="203"/>
        <end position="227"/>
    </location>
</feature>
<dbReference type="Proteomes" id="UP000693996">
    <property type="component" value="Chromosome"/>
</dbReference>
<evidence type="ECO:0000256" key="4">
    <source>
        <dbReference type="SAM" id="Phobius"/>
    </source>
</evidence>
<gene>
    <name evidence="6" type="ORF">MYVALT_G_01920</name>
</gene>
<feature type="transmembrane region" description="Helical" evidence="4">
    <location>
        <begin position="294"/>
        <end position="316"/>
    </location>
</feature>
<feature type="transmembrane region" description="Helical" evidence="4">
    <location>
        <begin position="268"/>
        <end position="288"/>
    </location>
</feature>
<evidence type="ECO:0000256" key="1">
    <source>
        <dbReference type="ARBA" id="ARBA00022692"/>
    </source>
</evidence>
<dbReference type="PANTHER" id="PTHR23521">
    <property type="entry name" value="TRANSPORTER MFS SUPERFAMILY"/>
    <property type="match status" value="1"/>
</dbReference>